<name>A0A059DWP8_9PROT</name>
<dbReference type="eggNOG" id="COG1216">
    <property type="taxonomic scope" value="Bacteria"/>
</dbReference>
<evidence type="ECO:0000313" key="3">
    <source>
        <dbReference type="EMBL" id="KCZ57806.1"/>
    </source>
</evidence>
<keyword evidence="1" id="KW-0812">Transmembrane</keyword>
<feature type="domain" description="Glycosyltransferase 2-like" evidence="2">
    <location>
        <begin position="11"/>
        <end position="180"/>
    </location>
</feature>
<dbReference type="PANTHER" id="PTHR43179">
    <property type="entry name" value="RHAMNOSYLTRANSFERASE WBBL"/>
    <property type="match status" value="1"/>
</dbReference>
<accession>A0A059DWP8</accession>
<organism evidence="3 4">
    <name type="scientific">Hyphomonas atlantica</name>
    <dbReference type="NCBI Taxonomy" id="1280948"/>
    <lineage>
        <taxon>Bacteria</taxon>
        <taxon>Pseudomonadati</taxon>
        <taxon>Pseudomonadota</taxon>
        <taxon>Alphaproteobacteria</taxon>
        <taxon>Hyphomonadales</taxon>
        <taxon>Hyphomonadaceae</taxon>
        <taxon>Hyphomonas</taxon>
    </lineage>
</organism>
<gene>
    <name evidence="3" type="ORF">HY36_11555</name>
</gene>
<dbReference type="AlphaFoldDB" id="A0A059DWP8"/>
<dbReference type="Pfam" id="PF00535">
    <property type="entry name" value="Glycos_transf_2"/>
    <property type="match status" value="1"/>
</dbReference>
<dbReference type="CDD" id="cd04186">
    <property type="entry name" value="GT_2_like_c"/>
    <property type="match status" value="1"/>
</dbReference>
<evidence type="ECO:0000313" key="4">
    <source>
        <dbReference type="Proteomes" id="UP000024547"/>
    </source>
</evidence>
<dbReference type="STRING" id="1280948.HY36_11555"/>
<comment type="caution">
    <text evidence="3">The sequence shown here is derived from an EMBL/GenBank/DDBJ whole genome shotgun (WGS) entry which is preliminary data.</text>
</comment>
<keyword evidence="1" id="KW-0472">Membrane</keyword>
<feature type="transmembrane region" description="Helical" evidence="1">
    <location>
        <begin position="250"/>
        <end position="269"/>
    </location>
</feature>
<dbReference type="OrthoDB" id="9771846at2"/>
<dbReference type="Gene3D" id="3.90.550.10">
    <property type="entry name" value="Spore Coat Polysaccharide Biosynthesis Protein SpsA, Chain A"/>
    <property type="match status" value="1"/>
</dbReference>
<dbReference type="InterPro" id="IPR029044">
    <property type="entry name" value="Nucleotide-diphossugar_trans"/>
</dbReference>
<dbReference type="Proteomes" id="UP000024547">
    <property type="component" value="Unassembled WGS sequence"/>
</dbReference>
<keyword evidence="1" id="KW-1133">Transmembrane helix</keyword>
<keyword evidence="4" id="KW-1185">Reference proteome</keyword>
<evidence type="ECO:0000256" key="1">
    <source>
        <dbReference type="SAM" id="Phobius"/>
    </source>
</evidence>
<dbReference type="SUPFAM" id="SSF53448">
    <property type="entry name" value="Nucleotide-diphospho-sugar transferases"/>
    <property type="match status" value="1"/>
</dbReference>
<dbReference type="InterPro" id="IPR001173">
    <property type="entry name" value="Glyco_trans_2-like"/>
</dbReference>
<evidence type="ECO:0000259" key="2">
    <source>
        <dbReference type="Pfam" id="PF00535"/>
    </source>
</evidence>
<sequence>MASPQSDPKFSIIIVNYNGGAYLQAALDSLKDQTVRDFEVICVDNASTDGSVEGLDTSELPSFELIRSNENLGFAAGNNRAIKAARGQWMCLLNPDAVAEPRWLESITAGMERHPTCNVFACAQFMLEDPERLDGAGDAFLVFGIPWRGGFERPATELPGEGTCFSPCGASAIFRRDTFMEHGGYDERFFCYCEDVDLGYRMQLAGEDCIFLPDARIAHKGSGTSGADSYFTTYHGNRNRTWAFFKNTPLSLLILTLPGHVAILGYIYWRNRRNLQHTGMQDGIREGLRTGWQMRKSPEFKVRKRTRPLFGMMAAMAFNPFRMARRKAHVRPLRNR</sequence>
<dbReference type="RefSeq" id="WP_035555498.1">
    <property type="nucleotide sequence ID" value="NZ_AWFH01000063.1"/>
</dbReference>
<dbReference type="PANTHER" id="PTHR43179:SF11">
    <property type="entry name" value="GLYCOSYL TRANSFERASE"/>
    <property type="match status" value="1"/>
</dbReference>
<proteinExistence type="predicted"/>
<dbReference type="PATRIC" id="fig|1280948.3.peg.3431"/>
<reference evidence="3 4" key="1">
    <citation type="journal article" date="2014" name="Antonie Van Leeuwenhoek">
        <title>Hyphomonas beringensis sp. nov. and Hyphomonas chukchiensis sp. nov., isolated from surface seawater of the Bering Sea and Chukchi Sea.</title>
        <authorList>
            <person name="Li C."/>
            <person name="Lai Q."/>
            <person name="Li G."/>
            <person name="Dong C."/>
            <person name="Wang J."/>
            <person name="Liao Y."/>
            <person name="Shao Z."/>
        </authorList>
    </citation>
    <scope>NUCLEOTIDE SEQUENCE [LARGE SCALE GENOMIC DNA]</scope>
    <source>
        <strain evidence="3 4">22II1-22F38</strain>
    </source>
</reference>
<dbReference type="EMBL" id="AWFH01000063">
    <property type="protein sequence ID" value="KCZ57806.1"/>
    <property type="molecule type" value="Genomic_DNA"/>
</dbReference>
<protein>
    <recommendedName>
        <fullName evidence="2">Glycosyltransferase 2-like domain-containing protein</fullName>
    </recommendedName>
</protein>